<dbReference type="Proteomes" id="UP001501337">
    <property type="component" value="Unassembled WGS sequence"/>
</dbReference>
<accession>A0ABP7Q862</accession>
<protein>
    <recommendedName>
        <fullName evidence="3">SpoVT-AbrB domain-containing protein</fullName>
    </recommendedName>
</protein>
<evidence type="ECO:0000313" key="2">
    <source>
        <dbReference type="Proteomes" id="UP001501337"/>
    </source>
</evidence>
<sequence length="96" mass="10767">MAEDTSTGEIEIGDDWDITLPDGLVEVLGVEGGDKIEWTLNELLQVSIRPARCPIRLHLDPHVVGILVEQAAEKYPEHRLDCAVARLIEDKCKFNF</sequence>
<reference evidence="2" key="1">
    <citation type="journal article" date="2019" name="Int. J. Syst. Evol. Microbiol.">
        <title>The Global Catalogue of Microorganisms (GCM) 10K type strain sequencing project: providing services to taxonomists for standard genome sequencing and annotation.</title>
        <authorList>
            <consortium name="The Broad Institute Genomics Platform"/>
            <consortium name="The Broad Institute Genome Sequencing Center for Infectious Disease"/>
            <person name="Wu L."/>
            <person name="Ma J."/>
        </authorList>
    </citation>
    <scope>NUCLEOTIDE SEQUENCE [LARGE SCALE GENOMIC DNA]</scope>
    <source>
        <strain evidence="2">JCM 17555</strain>
    </source>
</reference>
<organism evidence="1 2">
    <name type="scientific">Allohahella marinimesophila</name>
    <dbReference type="NCBI Taxonomy" id="1054972"/>
    <lineage>
        <taxon>Bacteria</taxon>
        <taxon>Pseudomonadati</taxon>
        <taxon>Pseudomonadota</taxon>
        <taxon>Gammaproteobacteria</taxon>
        <taxon>Oceanospirillales</taxon>
        <taxon>Hahellaceae</taxon>
        <taxon>Allohahella</taxon>
    </lineage>
</organism>
<dbReference type="RefSeq" id="WP_344809399.1">
    <property type="nucleotide sequence ID" value="NZ_BAABBO010000021.1"/>
</dbReference>
<evidence type="ECO:0008006" key="3">
    <source>
        <dbReference type="Google" id="ProtNLM"/>
    </source>
</evidence>
<gene>
    <name evidence="1" type="ORF">GCM10022278_38160</name>
</gene>
<comment type="caution">
    <text evidence="1">The sequence shown here is derived from an EMBL/GenBank/DDBJ whole genome shotgun (WGS) entry which is preliminary data.</text>
</comment>
<keyword evidence="2" id="KW-1185">Reference proteome</keyword>
<proteinExistence type="predicted"/>
<dbReference type="EMBL" id="BAABBO010000021">
    <property type="protein sequence ID" value="GAA3977772.1"/>
    <property type="molecule type" value="Genomic_DNA"/>
</dbReference>
<name>A0ABP7Q862_9GAMM</name>
<evidence type="ECO:0000313" key="1">
    <source>
        <dbReference type="EMBL" id="GAA3977772.1"/>
    </source>
</evidence>